<evidence type="ECO:0000256" key="13">
    <source>
        <dbReference type="ARBA" id="ARBA00022801"/>
    </source>
</evidence>
<evidence type="ECO:0000256" key="23">
    <source>
        <dbReference type="SAM" id="MobiDB-lite"/>
    </source>
</evidence>
<keyword evidence="11" id="KW-0547">Nucleotide-binding</keyword>
<evidence type="ECO:0000256" key="16">
    <source>
        <dbReference type="ARBA" id="ARBA00047899"/>
    </source>
</evidence>
<feature type="compositionally biased region" description="Low complexity" evidence="23">
    <location>
        <begin position="951"/>
        <end position="968"/>
    </location>
</feature>
<evidence type="ECO:0000256" key="14">
    <source>
        <dbReference type="ARBA" id="ARBA00022840"/>
    </source>
</evidence>
<evidence type="ECO:0000256" key="10">
    <source>
        <dbReference type="ARBA" id="ARBA00022723"/>
    </source>
</evidence>
<feature type="region of interest" description="Disordered" evidence="23">
    <location>
        <begin position="907"/>
        <end position="1021"/>
    </location>
</feature>
<dbReference type="Pfam" id="PF01163">
    <property type="entry name" value="RIO1"/>
    <property type="match status" value="1"/>
</dbReference>
<keyword evidence="13" id="KW-0378">Hydrolase</keyword>
<comment type="function">
    <text evidence="19">Involved in the final steps of cytoplasmic maturation of the 40S ribosomal subunit. Involved in processing of 18S-E pre-rRNA to the mature 18S rRNA. Required for the recycling of NOB1 and PNO1 from the late 40S precursor. The association with the very late 40S subunit intermediate may involve a translation-like checkpoint point cycle preceeding the binding to the 60S ribosomal subunit. Despite the protein kinase domain is proposed to act predominantly as an ATPase. The catalytic activity regulates its dynamic association with the 40S subunit. In addition to its role in ribosomal biogenesis acts as an adapter protein by recruiting NCL/nucleolin the to PRMT5 complex for its symmetrical methylation.</text>
</comment>
<proteinExistence type="inferred from homology"/>
<evidence type="ECO:0000256" key="9">
    <source>
        <dbReference type="ARBA" id="ARBA00022679"/>
    </source>
</evidence>
<evidence type="ECO:0000256" key="8">
    <source>
        <dbReference type="ARBA" id="ARBA00022527"/>
    </source>
</evidence>
<comment type="subcellular location">
    <subcellularLocation>
        <location evidence="2">Cytoplasm</location>
    </subcellularLocation>
</comment>
<keyword evidence="26" id="KW-1185">Reference proteome</keyword>
<evidence type="ECO:0000256" key="11">
    <source>
        <dbReference type="ARBA" id="ARBA00022741"/>
    </source>
</evidence>
<feature type="compositionally biased region" description="Polar residues" evidence="23">
    <location>
        <begin position="1010"/>
        <end position="1021"/>
    </location>
</feature>
<keyword evidence="10" id="KW-0479">Metal-binding</keyword>
<dbReference type="GO" id="GO:0042254">
    <property type="term" value="P:ribosome biogenesis"/>
    <property type="evidence" value="ECO:0007669"/>
    <property type="project" value="UniProtKB-KW"/>
</dbReference>
<dbReference type="GO" id="GO:0005524">
    <property type="term" value="F:ATP binding"/>
    <property type="evidence" value="ECO:0007669"/>
    <property type="project" value="UniProtKB-KW"/>
</dbReference>
<dbReference type="InterPro" id="IPR000687">
    <property type="entry name" value="RIO_kinase"/>
</dbReference>
<dbReference type="InterPro" id="IPR011009">
    <property type="entry name" value="Kinase-like_dom_sf"/>
</dbReference>
<feature type="region of interest" description="Disordered" evidence="23">
    <location>
        <begin position="660"/>
        <end position="685"/>
    </location>
</feature>
<comment type="cofactor">
    <cofactor evidence="1">
        <name>Mg(2+)</name>
        <dbReference type="ChEBI" id="CHEBI:18420"/>
    </cofactor>
</comment>
<dbReference type="InterPro" id="IPR051272">
    <property type="entry name" value="RIO-type_Ser/Thr_kinase"/>
</dbReference>
<dbReference type="InterPro" id="IPR032084">
    <property type="entry name" value="DUF4812"/>
</dbReference>
<evidence type="ECO:0000256" key="20">
    <source>
        <dbReference type="ARBA" id="ARBA00063876"/>
    </source>
</evidence>
<dbReference type="GO" id="GO:0004674">
    <property type="term" value="F:protein serine/threonine kinase activity"/>
    <property type="evidence" value="ECO:0007669"/>
    <property type="project" value="UniProtKB-KW"/>
</dbReference>
<evidence type="ECO:0000256" key="5">
    <source>
        <dbReference type="ARBA" id="ARBA00016038"/>
    </source>
</evidence>
<feature type="compositionally biased region" description="Basic and acidic residues" evidence="23">
    <location>
        <begin position="670"/>
        <end position="685"/>
    </location>
</feature>
<keyword evidence="8" id="KW-0723">Serine/threonine-protein kinase</keyword>
<comment type="catalytic activity">
    <reaction evidence="18">
        <text>ATP + H2O = ADP + phosphate + H(+)</text>
        <dbReference type="Rhea" id="RHEA:13065"/>
        <dbReference type="ChEBI" id="CHEBI:15377"/>
        <dbReference type="ChEBI" id="CHEBI:15378"/>
        <dbReference type="ChEBI" id="CHEBI:30616"/>
        <dbReference type="ChEBI" id="CHEBI:43474"/>
        <dbReference type="ChEBI" id="CHEBI:456216"/>
    </reaction>
</comment>
<comment type="catalytic activity">
    <reaction evidence="17">
        <text>L-seryl-[protein] + ATP = O-phospho-L-seryl-[protein] + ADP + H(+)</text>
        <dbReference type="Rhea" id="RHEA:17989"/>
        <dbReference type="Rhea" id="RHEA-COMP:9863"/>
        <dbReference type="Rhea" id="RHEA-COMP:11604"/>
        <dbReference type="ChEBI" id="CHEBI:15378"/>
        <dbReference type="ChEBI" id="CHEBI:29999"/>
        <dbReference type="ChEBI" id="CHEBI:30616"/>
        <dbReference type="ChEBI" id="CHEBI:83421"/>
        <dbReference type="ChEBI" id="CHEBI:456216"/>
        <dbReference type="EC" id="2.7.11.1"/>
    </reaction>
</comment>
<feature type="region of interest" description="Disordered" evidence="23">
    <location>
        <begin position="444"/>
        <end position="511"/>
    </location>
</feature>
<evidence type="ECO:0000256" key="21">
    <source>
        <dbReference type="ARBA" id="ARBA00068838"/>
    </source>
</evidence>
<feature type="compositionally biased region" description="Acidic residues" evidence="23">
    <location>
        <begin position="455"/>
        <end position="469"/>
    </location>
</feature>
<accession>A0AAV8VZ48</accession>
<keyword evidence="14" id="KW-0067">ATP-binding</keyword>
<protein>
    <recommendedName>
        <fullName evidence="5">Serine/threonine-protein kinase RIO1</fullName>
        <ecNumber evidence="4">2.7.11.1</ecNumber>
    </recommendedName>
    <alternativeName>
        <fullName evidence="22">RIO kinase 1</fullName>
    </alternativeName>
    <alternativeName>
        <fullName evidence="21">Serine/threonine-protein kinase rio1</fullName>
    </alternativeName>
</protein>
<feature type="region of interest" description="Disordered" evidence="23">
    <location>
        <begin position="586"/>
        <end position="644"/>
    </location>
</feature>
<feature type="compositionally biased region" description="Basic residues" evidence="23">
    <location>
        <begin position="490"/>
        <end position="509"/>
    </location>
</feature>
<dbReference type="Pfam" id="PF16071">
    <property type="entry name" value="DUF4812"/>
    <property type="match status" value="1"/>
</dbReference>
<feature type="compositionally biased region" description="Basic and acidic residues" evidence="23">
    <location>
        <begin position="907"/>
        <end position="932"/>
    </location>
</feature>
<keyword evidence="7" id="KW-0690">Ribosome biogenesis</keyword>
<dbReference type="Gene3D" id="3.30.200.20">
    <property type="entry name" value="Phosphorylase Kinase, domain 1"/>
    <property type="match status" value="1"/>
</dbReference>
<keyword evidence="6" id="KW-0963">Cytoplasm</keyword>
<feature type="compositionally biased region" description="Basic and acidic residues" evidence="23">
    <location>
        <begin position="601"/>
        <end position="627"/>
    </location>
</feature>
<evidence type="ECO:0000256" key="2">
    <source>
        <dbReference type="ARBA" id="ARBA00004496"/>
    </source>
</evidence>
<feature type="domain" description="RIO kinase" evidence="24">
    <location>
        <begin position="125"/>
        <end position="361"/>
    </location>
</feature>
<dbReference type="CDD" id="cd05147">
    <property type="entry name" value="RIO1_euk"/>
    <property type="match status" value="1"/>
</dbReference>
<dbReference type="CDD" id="cd23705">
    <property type="entry name" value="Flattop"/>
    <property type="match status" value="1"/>
</dbReference>
<evidence type="ECO:0000256" key="19">
    <source>
        <dbReference type="ARBA" id="ARBA00057025"/>
    </source>
</evidence>
<keyword evidence="15" id="KW-0460">Magnesium</keyword>
<evidence type="ECO:0000256" key="15">
    <source>
        <dbReference type="ARBA" id="ARBA00022842"/>
    </source>
</evidence>
<dbReference type="GO" id="GO:0046872">
    <property type="term" value="F:metal ion binding"/>
    <property type="evidence" value="ECO:0007669"/>
    <property type="project" value="UniProtKB-KW"/>
</dbReference>
<feature type="compositionally biased region" description="Polar residues" evidence="23">
    <location>
        <begin position="978"/>
        <end position="998"/>
    </location>
</feature>
<dbReference type="Proteomes" id="UP001159042">
    <property type="component" value="Unassembled WGS sequence"/>
</dbReference>
<name>A0AAV8VZ48_9CUCU</name>
<gene>
    <name evidence="25" type="ORF">NQ315_002190</name>
</gene>
<comment type="subunit">
    <text evidence="20">Associates with the precursor of the 40S ribosome subunit. Interacts (via its N-terminus) with PRMT5 (via its N-terminus). Interacts with WDR77. Found in a PRMT5 complex composed of PRMT5, WDR77 and RIOK1. Interacts (via its C-terminus) with NCL; this interaction targets NCL for PRTM5 methylation.</text>
</comment>
<dbReference type="SMART" id="SM00090">
    <property type="entry name" value="RIO"/>
    <property type="match status" value="1"/>
</dbReference>
<evidence type="ECO:0000256" key="6">
    <source>
        <dbReference type="ARBA" id="ARBA00022490"/>
    </source>
</evidence>
<keyword evidence="12" id="KW-0418">Kinase</keyword>
<dbReference type="GO" id="GO:0016787">
    <property type="term" value="F:hydrolase activity"/>
    <property type="evidence" value="ECO:0007669"/>
    <property type="project" value="UniProtKB-KW"/>
</dbReference>
<dbReference type="PROSITE" id="PS01245">
    <property type="entry name" value="RIO1"/>
    <property type="match status" value="1"/>
</dbReference>
<evidence type="ECO:0000256" key="4">
    <source>
        <dbReference type="ARBA" id="ARBA00012513"/>
    </source>
</evidence>
<sequence>MALTKNDTLTEDELFCDAEEQAATHLQSLDLDDEYYDDQNEEEYSDYEDVSDDAVYVPSRKQNSKQISDDTVKNTSYQNNSNLFQKYLNKINVEKYDVSCLPQHTTNLLREKERSLENERIRVKDKRDRATAEQVMDPRTRMILFKLLRKNIISEINGCISTGKEANVYQASGNDGQEYAIKVYKTSILVFKDRDKYVSGEFRFRHGYCRHNPRKMVQTWAEKEMRNLVRMHSNGLNVPEPIILRLHVLVMKFIGKNGWPAPKLKDVELSQSKARELYRDVVGIMWKMYNKCKLVHADLSEFNMLYHNGQVYIIDVSQSVEHDHPHALEFLRKDCTNITEYFKKKEVATMGIKQLFDFITDPSITEDNMEQCLDRLAEQAAERGDVTATEQVEEEVFKQAYIPKRLTEVFNYERDINKAKSGLADDLIYKTLVGLKSDLSGTVQQPEILENRASDEEESSDEETSSEEEGQSKFKDDSRPKDETLEEKRARKKAVKEAKAKKRKNKIKKHFESAYKPRVLRNWEVPKLNLNRPRKRSGKTKFIVNDRGHLLPCIGKTDADPWGGYISTWRMPKKIDRDTANELSGLVKLDRRRQKASAESTDNKQQDGEQKEMLEKDTNKENIDDTNIKPVPYVPGDLTDDKHRPASHYELAANRFPKKNIELPKGFPNTRDDFSKPIPEPEKDTSKQVEEFYALHKDMVNAEYKPTDNRNGGSAKESNKGRLSTPILAAISNFNLAKRLHKENLEHNPLPDTITDAAYRKLQMQRRQKEAGSALQTKPYATAVGWKEYSGYPGPTRCTKLKVFRPKTCGHRDIRDDESISSFDKKWRFIRQNKVSPIDLAICWDLCPEDPKDEPKPPTHIDGSNGSVAPAVFSLVQSPKDEEDTEAKKCDGVHGCSQIFEHGSKPDDPKDFFFDRTKVPKDRDNTKSDFKSSKRAKSACNLNEIDKQSMHSKGSSNSSNARAKSAYNLHEAEKRSTSSKGSDNNLLRNNFHQSSPNVNEKEAEKHSTSSKDSNNNAVRNDMHQSFPNLHQLNKCSNKNCLKNKSTQDRIRPRSDYKMAFKAGVPQKTVSRTYPRIQVPRQKDPYRGRNYVIDSLAPPFSLQKVKRQDYPDHWRLATVYQHSYKPIQARKRPMLQTVFK</sequence>
<comment type="similarity">
    <text evidence="3">Belongs to the protein kinase superfamily. RIO-type Ser/Thr kinase family.</text>
</comment>
<reference evidence="25 26" key="1">
    <citation type="journal article" date="2023" name="Insect Mol. Biol.">
        <title>Genome sequencing provides insights into the evolution of gene families encoding plant cell wall-degrading enzymes in longhorned beetles.</title>
        <authorList>
            <person name="Shin N.R."/>
            <person name="Okamura Y."/>
            <person name="Kirsch R."/>
            <person name="Pauchet Y."/>
        </authorList>
    </citation>
    <scope>NUCLEOTIDE SEQUENCE [LARGE SCALE GENOMIC DNA]</scope>
    <source>
        <strain evidence="25">EAD_L_NR</strain>
    </source>
</reference>
<dbReference type="Pfam" id="PF22611">
    <property type="entry name" value="CFAP126"/>
    <property type="match status" value="1"/>
</dbReference>
<dbReference type="EMBL" id="JANEYG010000017">
    <property type="protein sequence ID" value="KAJ8919568.1"/>
    <property type="molecule type" value="Genomic_DNA"/>
</dbReference>
<evidence type="ECO:0000259" key="24">
    <source>
        <dbReference type="SMART" id="SM00090"/>
    </source>
</evidence>
<evidence type="ECO:0000256" key="1">
    <source>
        <dbReference type="ARBA" id="ARBA00001946"/>
    </source>
</evidence>
<feature type="compositionally biased region" description="Basic and acidic residues" evidence="23">
    <location>
        <begin position="999"/>
        <end position="1009"/>
    </location>
</feature>
<keyword evidence="9" id="KW-0808">Transferase</keyword>
<evidence type="ECO:0000256" key="18">
    <source>
        <dbReference type="ARBA" id="ARBA00049360"/>
    </source>
</evidence>
<dbReference type="InterPro" id="IPR018935">
    <property type="entry name" value="RIO_kinase_CS"/>
</dbReference>
<dbReference type="Gene3D" id="1.10.510.10">
    <property type="entry name" value="Transferase(Phosphotransferase) domain 1"/>
    <property type="match status" value="1"/>
</dbReference>
<feature type="compositionally biased region" description="Basic and acidic residues" evidence="23">
    <location>
        <begin position="470"/>
        <end position="489"/>
    </location>
</feature>
<dbReference type="FunFam" id="3.30.200.20:FF:000148">
    <property type="entry name" value="Serine/threonine-protein kinase RIO1"/>
    <property type="match status" value="1"/>
</dbReference>
<evidence type="ECO:0000313" key="26">
    <source>
        <dbReference type="Proteomes" id="UP001159042"/>
    </source>
</evidence>
<dbReference type="EC" id="2.7.11.1" evidence="4"/>
<dbReference type="SUPFAM" id="SSF56112">
    <property type="entry name" value="Protein kinase-like (PK-like)"/>
    <property type="match status" value="1"/>
</dbReference>
<organism evidence="25 26">
    <name type="scientific">Exocentrus adspersus</name>
    <dbReference type="NCBI Taxonomy" id="1586481"/>
    <lineage>
        <taxon>Eukaryota</taxon>
        <taxon>Metazoa</taxon>
        <taxon>Ecdysozoa</taxon>
        <taxon>Arthropoda</taxon>
        <taxon>Hexapoda</taxon>
        <taxon>Insecta</taxon>
        <taxon>Pterygota</taxon>
        <taxon>Neoptera</taxon>
        <taxon>Endopterygota</taxon>
        <taxon>Coleoptera</taxon>
        <taxon>Polyphaga</taxon>
        <taxon>Cucujiformia</taxon>
        <taxon>Chrysomeloidea</taxon>
        <taxon>Cerambycidae</taxon>
        <taxon>Lamiinae</taxon>
        <taxon>Acanthocinini</taxon>
        <taxon>Exocentrus</taxon>
    </lineage>
</organism>
<dbReference type="AlphaFoldDB" id="A0AAV8VZ48"/>
<comment type="caution">
    <text evidence="25">The sequence shown here is derived from an EMBL/GenBank/DDBJ whole genome shotgun (WGS) entry which is preliminary data.</text>
</comment>
<evidence type="ECO:0000256" key="22">
    <source>
        <dbReference type="ARBA" id="ARBA00076008"/>
    </source>
</evidence>
<dbReference type="InterPro" id="IPR038797">
    <property type="entry name" value="Fltp"/>
</dbReference>
<dbReference type="FunFam" id="1.10.510.10:FF:000232">
    <property type="entry name" value="Serine/threonine-protein kinase RIO1"/>
    <property type="match status" value="1"/>
</dbReference>
<evidence type="ECO:0000256" key="17">
    <source>
        <dbReference type="ARBA" id="ARBA00048679"/>
    </source>
</evidence>
<evidence type="ECO:0000256" key="3">
    <source>
        <dbReference type="ARBA" id="ARBA00009196"/>
    </source>
</evidence>
<comment type="catalytic activity">
    <reaction evidence="16">
        <text>L-threonyl-[protein] + ATP = O-phospho-L-threonyl-[protein] + ADP + H(+)</text>
        <dbReference type="Rhea" id="RHEA:46608"/>
        <dbReference type="Rhea" id="RHEA-COMP:11060"/>
        <dbReference type="Rhea" id="RHEA-COMP:11605"/>
        <dbReference type="ChEBI" id="CHEBI:15378"/>
        <dbReference type="ChEBI" id="CHEBI:30013"/>
        <dbReference type="ChEBI" id="CHEBI:30616"/>
        <dbReference type="ChEBI" id="CHEBI:61977"/>
        <dbReference type="ChEBI" id="CHEBI:456216"/>
        <dbReference type="EC" id="2.7.11.1"/>
    </reaction>
</comment>
<dbReference type="GO" id="GO:0005737">
    <property type="term" value="C:cytoplasm"/>
    <property type="evidence" value="ECO:0007669"/>
    <property type="project" value="UniProtKB-SubCell"/>
</dbReference>
<evidence type="ECO:0000256" key="12">
    <source>
        <dbReference type="ARBA" id="ARBA00022777"/>
    </source>
</evidence>
<evidence type="ECO:0000256" key="7">
    <source>
        <dbReference type="ARBA" id="ARBA00022517"/>
    </source>
</evidence>
<evidence type="ECO:0000313" key="25">
    <source>
        <dbReference type="EMBL" id="KAJ8919568.1"/>
    </source>
</evidence>
<dbReference type="InterPro" id="IPR018934">
    <property type="entry name" value="RIO_dom"/>
</dbReference>
<dbReference type="PANTHER" id="PTHR45723">
    <property type="entry name" value="SERINE/THREONINE-PROTEIN KINASE RIO1"/>
    <property type="match status" value="1"/>
</dbReference>